<evidence type="ECO:0000256" key="2">
    <source>
        <dbReference type="ARBA" id="ARBA00012837"/>
    </source>
</evidence>
<dbReference type="EMBL" id="PFEV01000057">
    <property type="protein sequence ID" value="PIV71147.1"/>
    <property type="molecule type" value="Genomic_DNA"/>
</dbReference>
<comment type="similarity">
    <text evidence="1">Belongs to the class-I aminoacyl-tRNA synthetase family.</text>
</comment>
<dbReference type="Gene3D" id="1.10.730.10">
    <property type="entry name" value="Isoleucyl-tRNA Synthetase, Domain 1"/>
    <property type="match status" value="1"/>
</dbReference>
<dbReference type="SUPFAM" id="SSF47323">
    <property type="entry name" value="Anticodon-binding domain of a subclass of class I aminoacyl-tRNA synthetases"/>
    <property type="match status" value="1"/>
</dbReference>
<feature type="non-terminal residue" evidence="10">
    <location>
        <position position="1"/>
    </location>
</feature>
<evidence type="ECO:0000256" key="4">
    <source>
        <dbReference type="ARBA" id="ARBA00022741"/>
    </source>
</evidence>
<keyword evidence="5" id="KW-0067">ATP-binding</keyword>
<organism evidence="10 11">
    <name type="scientific">Candidatus Roizmanbacteria bacterium CG17_big_fil_post_rev_8_21_14_2_50_39_7</name>
    <dbReference type="NCBI Taxonomy" id="1974858"/>
    <lineage>
        <taxon>Bacteria</taxon>
        <taxon>Candidatus Roizmaniibacteriota</taxon>
    </lineage>
</organism>
<feature type="domain" description="DALR anticodon binding" evidence="9">
    <location>
        <begin position="100"/>
        <end position="212"/>
    </location>
</feature>
<dbReference type="GO" id="GO:0004814">
    <property type="term" value="F:arginine-tRNA ligase activity"/>
    <property type="evidence" value="ECO:0007669"/>
    <property type="project" value="UniProtKB-EC"/>
</dbReference>
<evidence type="ECO:0000256" key="5">
    <source>
        <dbReference type="ARBA" id="ARBA00022840"/>
    </source>
</evidence>
<dbReference type="GO" id="GO:0006420">
    <property type="term" value="P:arginyl-tRNA aminoacylation"/>
    <property type="evidence" value="ECO:0007669"/>
    <property type="project" value="InterPro"/>
</dbReference>
<dbReference type="InterPro" id="IPR014729">
    <property type="entry name" value="Rossmann-like_a/b/a_fold"/>
</dbReference>
<evidence type="ECO:0000256" key="3">
    <source>
        <dbReference type="ARBA" id="ARBA00022598"/>
    </source>
</evidence>
<keyword evidence="4" id="KW-0547">Nucleotide-binding</keyword>
<dbReference type="EC" id="6.1.1.19" evidence="2"/>
<evidence type="ECO:0000259" key="9">
    <source>
        <dbReference type="SMART" id="SM00836"/>
    </source>
</evidence>
<dbReference type="PANTHER" id="PTHR11956:SF5">
    <property type="entry name" value="ARGININE--TRNA LIGASE, CYTOPLASMIC"/>
    <property type="match status" value="1"/>
</dbReference>
<reference evidence="11" key="1">
    <citation type="submission" date="2017-09" db="EMBL/GenBank/DDBJ databases">
        <title>Depth-based differentiation of microbial function through sediment-hosted aquifers and enrichment of novel symbionts in the deep terrestrial subsurface.</title>
        <authorList>
            <person name="Probst A.J."/>
            <person name="Ladd B."/>
            <person name="Jarett J.K."/>
            <person name="Geller-Mcgrath D.E."/>
            <person name="Sieber C.M.K."/>
            <person name="Emerson J.B."/>
            <person name="Anantharaman K."/>
            <person name="Thomas B.C."/>
            <person name="Malmstrom R."/>
            <person name="Stieglmeier M."/>
            <person name="Klingl A."/>
            <person name="Woyke T."/>
            <person name="Ryan C.M."/>
            <person name="Banfield J.F."/>
        </authorList>
    </citation>
    <scope>NUCLEOTIDE SEQUENCE [LARGE SCALE GENOMIC DNA]</scope>
</reference>
<sequence>VEELWDKEKYGNKQYHLAYEWVKLKDGKMSSRTGNVIEASWLLDEIKKKILERFKNAGDIVETLAVAAVKYSFLKNATNSIISFDIDESVSLDGNSAPYLLYTYVRTKSILSKETENSGQYPKEITPDEKQILRLIYQYTDKVYKAASTLSPNILAGYLYELCREYNVFYQKNPILKADPDQKYIRITITKAVSNIIKHGLDLLGIKTVQKM</sequence>
<dbReference type="SMART" id="SM00836">
    <property type="entry name" value="DALR_1"/>
    <property type="match status" value="1"/>
</dbReference>
<dbReference type="AlphaFoldDB" id="A0A2M7EKQ0"/>
<comment type="catalytic activity">
    <reaction evidence="8">
        <text>tRNA(Arg) + L-arginine + ATP = L-arginyl-tRNA(Arg) + AMP + diphosphate</text>
        <dbReference type="Rhea" id="RHEA:20301"/>
        <dbReference type="Rhea" id="RHEA-COMP:9658"/>
        <dbReference type="Rhea" id="RHEA-COMP:9673"/>
        <dbReference type="ChEBI" id="CHEBI:30616"/>
        <dbReference type="ChEBI" id="CHEBI:32682"/>
        <dbReference type="ChEBI" id="CHEBI:33019"/>
        <dbReference type="ChEBI" id="CHEBI:78442"/>
        <dbReference type="ChEBI" id="CHEBI:78513"/>
        <dbReference type="ChEBI" id="CHEBI:456215"/>
        <dbReference type="EC" id="6.1.1.19"/>
    </reaction>
</comment>
<proteinExistence type="inferred from homology"/>
<dbReference type="SUPFAM" id="SSF52374">
    <property type="entry name" value="Nucleotidylyl transferase"/>
    <property type="match status" value="1"/>
</dbReference>
<evidence type="ECO:0000313" key="10">
    <source>
        <dbReference type="EMBL" id="PIV71147.1"/>
    </source>
</evidence>
<keyword evidence="3" id="KW-0436">Ligase</keyword>
<dbReference type="FunFam" id="1.10.730.10:FF:000006">
    <property type="entry name" value="Arginyl-tRNA synthetase 2, mitochondrial"/>
    <property type="match status" value="1"/>
</dbReference>
<name>A0A2M7EKQ0_9BACT</name>
<accession>A0A2M7EKQ0</accession>
<dbReference type="Pfam" id="PF05746">
    <property type="entry name" value="DALR_1"/>
    <property type="match status" value="1"/>
</dbReference>
<dbReference type="PANTHER" id="PTHR11956">
    <property type="entry name" value="ARGINYL-TRNA SYNTHETASE"/>
    <property type="match status" value="1"/>
</dbReference>
<dbReference type="InterPro" id="IPR009080">
    <property type="entry name" value="tRNAsynth_Ia_anticodon-bd"/>
</dbReference>
<dbReference type="InterPro" id="IPR001278">
    <property type="entry name" value="Arg-tRNA-ligase"/>
</dbReference>
<protein>
    <recommendedName>
        <fullName evidence="2">arginine--tRNA ligase</fullName>
        <ecNumber evidence="2">6.1.1.19</ecNumber>
    </recommendedName>
</protein>
<dbReference type="Gene3D" id="3.40.50.620">
    <property type="entry name" value="HUPs"/>
    <property type="match status" value="1"/>
</dbReference>
<evidence type="ECO:0000256" key="8">
    <source>
        <dbReference type="ARBA" id="ARBA00049339"/>
    </source>
</evidence>
<evidence type="ECO:0000256" key="1">
    <source>
        <dbReference type="ARBA" id="ARBA00005594"/>
    </source>
</evidence>
<comment type="caution">
    <text evidence="10">The sequence shown here is derived from an EMBL/GenBank/DDBJ whole genome shotgun (WGS) entry which is preliminary data.</text>
</comment>
<evidence type="ECO:0000256" key="6">
    <source>
        <dbReference type="ARBA" id="ARBA00022917"/>
    </source>
</evidence>
<evidence type="ECO:0000313" key="11">
    <source>
        <dbReference type="Proteomes" id="UP000228762"/>
    </source>
</evidence>
<keyword evidence="7" id="KW-0030">Aminoacyl-tRNA synthetase</keyword>
<gene>
    <name evidence="10" type="ORF">COW57_01170</name>
</gene>
<dbReference type="Proteomes" id="UP000228762">
    <property type="component" value="Unassembled WGS sequence"/>
</dbReference>
<evidence type="ECO:0000256" key="7">
    <source>
        <dbReference type="ARBA" id="ARBA00023146"/>
    </source>
</evidence>
<dbReference type="GO" id="GO:0005524">
    <property type="term" value="F:ATP binding"/>
    <property type="evidence" value="ECO:0007669"/>
    <property type="project" value="UniProtKB-KW"/>
</dbReference>
<keyword evidence="6" id="KW-0648">Protein biosynthesis</keyword>
<dbReference type="InterPro" id="IPR008909">
    <property type="entry name" value="DALR_anticod-bd"/>
</dbReference>